<dbReference type="PROSITE" id="PS51379">
    <property type="entry name" value="4FE4S_FER_2"/>
    <property type="match status" value="1"/>
</dbReference>
<comment type="caution">
    <text evidence="5">The sequence shown here is derived from an EMBL/GenBank/DDBJ whole genome shotgun (WGS) entry which is preliminary data.</text>
</comment>
<evidence type="ECO:0000313" key="5">
    <source>
        <dbReference type="EMBL" id="GAW93055.1"/>
    </source>
</evidence>
<sequence>MPGVKRAIIDPEKCDRSPTCPPMLHCPAQAIVDEDGVKIVTNDCRGCKKCVLLCPNKAISMV</sequence>
<dbReference type="Pfam" id="PF00037">
    <property type="entry name" value="Fer4"/>
    <property type="match status" value="1"/>
</dbReference>
<dbReference type="OrthoDB" id="5421405at2"/>
<keyword evidence="1" id="KW-0479">Metal-binding</keyword>
<proteinExistence type="predicted"/>
<keyword evidence="6" id="KW-1185">Reference proteome</keyword>
<dbReference type="GO" id="GO:0046872">
    <property type="term" value="F:metal ion binding"/>
    <property type="evidence" value="ECO:0007669"/>
    <property type="project" value="UniProtKB-KW"/>
</dbReference>
<keyword evidence="3" id="KW-0411">Iron-sulfur</keyword>
<organism evidence="5 6">
    <name type="scientific">Calderihabitans maritimus</name>
    <dbReference type="NCBI Taxonomy" id="1246530"/>
    <lineage>
        <taxon>Bacteria</taxon>
        <taxon>Bacillati</taxon>
        <taxon>Bacillota</taxon>
        <taxon>Clostridia</taxon>
        <taxon>Neomoorellales</taxon>
        <taxon>Calderihabitantaceae</taxon>
        <taxon>Calderihabitans</taxon>
    </lineage>
</organism>
<keyword evidence="2" id="KW-0408">Iron</keyword>
<feature type="domain" description="4Fe-4S ferredoxin-type" evidence="4">
    <location>
        <begin position="35"/>
        <end position="62"/>
    </location>
</feature>
<name>A0A1Z5HUQ0_9FIRM</name>
<evidence type="ECO:0000256" key="3">
    <source>
        <dbReference type="ARBA" id="ARBA00023014"/>
    </source>
</evidence>
<protein>
    <submittedName>
        <fullName evidence="5">4Fe-4S ferredoxin, partial</fullName>
    </submittedName>
</protein>
<dbReference type="RefSeq" id="WP_088554271.1">
    <property type="nucleotide sequence ID" value="NZ_BDGJ01000111.1"/>
</dbReference>
<reference evidence="6" key="1">
    <citation type="journal article" date="2017" name="Appl. Environ. Microbiol.">
        <title>Genomic Analysis of Calderihabitans maritimus KKC1, a Thermophilic, Hydrogenogenic, Carboxydotrophic Bacterium Isolated from Marine Sediment.</title>
        <authorList>
            <person name="Omae K."/>
            <person name="Yoneda Y."/>
            <person name="Fukuyama Y."/>
            <person name="Yoshida T."/>
            <person name="Sako Y."/>
        </authorList>
    </citation>
    <scope>NUCLEOTIDE SEQUENCE [LARGE SCALE GENOMIC DNA]</scope>
    <source>
        <strain evidence="6">KKC1</strain>
    </source>
</reference>
<dbReference type="EMBL" id="BDGJ01000111">
    <property type="protein sequence ID" value="GAW93055.1"/>
    <property type="molecule type" value="Genomic_DNA"/>
</dbReference>
<dbReference type="SUPFAM" id="SSF54862">
    <property type="entry name" value="4Fe-4S ferredoxins"/>
    <property type="match status" value="1"/>
</dbReference>
<accession>A0A1Z5HUQ0</accession>
<evidence type="ECO:0000256" key="1">
    <source>
        <dbReference type="ARBA" id="ARBA00022723"/>
    </source>
</evidence>
<evidence type="ECO:0000259" key="4">
    <source>
        <dbReference type="PROSITE" id="PS51379"/>
    </source>
</evidence>
<dbReference type="InterPro" id="IPR017896">
    <property type="entry name" value="4Fe4S_Fe-S-bd"/>
</dbReference>
<dbReference type="GO" id="GO:0051536">
    <property type="term" value="F:iron-sulfur cluster binding"/>
    <property type="evidence" value="ECO:0007669"/>
    <property type="project" value="UniProtKB-KW"/>
</dbReference>
<dbReference type="PROSITE" id="PS00198">
    <property type="entry name" value="4FE4S_FER_1"/>
    <property type="match status" value="1"/>
</dbReference>
<evidence type="ECO:0000256" key="2">
    <source>
        <dbReference type="ARBA" id="ARBA00023004"/>
    </source>
</evidence>
<evidence type="ECO:0000313" key="6">
    <source>
        <dbReference type="Proteomes" id="UP000197032"/>
    </source>
</evidence>
<dbReference type="InterPro" id="IPR017900">
    <property type="entry name" value="4Fe4S_Fe_S_CS"/>
</dbReference>
<dbReference type="AlphaFoldDB" id="A0A1Z5HUQ0"/>
<dbReference type="Proteomes" id="UP000197032">
    <property type="component" value="Unassembled WGS sequence"/>
</dbReference>
<dbReference type="Gene3D" id="3.30.70.20">
    <property type="match status" value="1"/>
</dbReference>
<gene>
    <name evidence="5" type="ORF">KKC1_21960</name>
</gene>